<dbReference type="Proteomes" id="UP000761380">
    <property type="component" value="Unassembled WGS sequence"/>
</dbReference>
<comment type="caution">
    <text evidence="1">The sequence shown here is derived from an EMBL/GenBank/DDBJ whole genome shotgun (WGS) entry which is preliminary data.</text>
</comment>
<dbReference type="InterPro" id="IPR012833">
    <property type="entry name" value="NrdD"/>
</dbReference>
<feature type="non-terminal residue" evidence="1">
    <location>
        <position position="1"/>
    </location>
</feature>
<dbReference type="SUPFAM" id="SSF51998">
    <property type="entry name" value="PFL-like glycyl radical enzymes"/>
    <property type="match status" value="1"/>
</dbReference>
<dbReference type="PANTHER" id="PTHR21075:SF0">
    <property type="entry name" value="ANAEROBIC RIBONUCLEOSIDE-TRIPHOSPHATE REDUCTASE"/>
    <property type="match status" value="1"/>
</dbReference>
<dbReference type="PANTHER" id="PTHR21075">
    <property type="entry name" value="ANAEROBIC RIBONUCLEOSIDE-TRIPHOSPHATE REDUCTASE"/>
    <property type="match status" value="1"/>
</dbReference>
<dbReference type="Gene3D" id="3.20.70.20">
    <property type="match status" value="1"/>
</dbReference>
<sequence>MDKYTEEEHMNWSCFATPAESTAGQFQRSNRKVYGVIEGVTDRDYMTNSSHVPVYYPIKAIDKIRIEAPYHALENAGHIAYIEMDGDPTKNVKAFERLVRAMHDADMGYFSINHPVDRDPVCGYTGLIENECPHCHRKEVETGRFTIKRMK</sequence>
<gene>
    <name evidence="1" type="ORF">E7201_06115</name>
</gene>
<reference evidence="1" key="1">
    <citation type="submission" date="2019-04" db="EMBL/GenBank/DDBJ databases">
        <title>Evolution of Biomass-Degrading Anaerobic Consortia Revealed by Metagenomics.</title>
        <authorList>
            <person name="Peng X."/>
        </authorList>
    </citation>
    <scope>NUCLEOTIDE SEQUENCE</scope>
    <source>
        <strain evidence="1">SIG240</strain>
    </source>
</reference>
<dbReference type="GO" id="GO:0031250">
    <property type="term" value="C:anaerobic ribonucleoside-triphosphate reductase complex"/>
    <property type="evidence" value="ECO:0007669"/>
    <property type="project" value="TreeGrafter"/>
</dbReference>
<protein>
    <submittedName>
        <fullName evidence="1">Anaerobic ribonucleoside triphosphate reductase</fullName>
    </submittedName>
</protein>
<accession>A0A927WN28</accession>
<dbReference type="GO" id="GO:0006260">
    <property type="term" value="P:DNA replication"/>
    <property type="evidence" value="ECO:0007669"/>
    <property type="project" value="InterPro"/>
</dbReference>
<organism evidence="1 2">
    <name type="scientific">Selenomonas ruminantium</name>
    <dbReference type="NCBI Taxonomy" id="971"/>
    <lineage>
        <taxon>Bacteria</taxon>
        <taxon>Bacillati</taxon>
        <taxon>Bacillota</taxon>
        <taxon>Negativicutes</taxon>
        <taxon>Selenomonadales</taxon>
        <taxon>Selenomonadaceae</taxon>
        <taxon>Selenomonas</taxon>
    </lineage>
</organism>
<dbReference type="GO" id="GO:0004748">
    <property type="term" value="F:ribonucleoside-diphosphate reductase activity, thioredoxin disulfide as acceptor"/>
    <property type="evidence" value="ECO:0007669"/>
    <property type="project" value="TreeGrafter"/>
</dbReference>
<evidence type="ECO:0000313" key="1">
    <source>
        <dbReference type="EMBL" id="MBE6092725.1"/>
    </source>
</evidence>
<dbReference type="AlphaFoldDB" id="A0A927WN28"/>
<proteinExistence type="predicted"/>
<dbReference type="GO" id="GO:0009265">
    <property type="term" value="P:2'-deoxyribonucleotide biosynthetic process"/>
    <property type="evidence" value="ECO:0007669"/>
    <property type="project" value="TreeGrafter"/>
</dbReference>
<dbReference type="GO" id="GO:0008998">
    <property type="term" value="F:ribonucleoside-triphosphate reductase (thioredoxin) activity"/>
    <property type="evidence" value="ECO:0007669"/>
    <property type="project" value="InterPro"/>
</dbReference>
<dbReference type="Pfam" id="PF13597">
    <property type="entry name" value="NRDD"/>
    <property type="match status" value="1"/>
</dbReference>
<dbReference type="EMBL" id="SVBY01000034">
    <property type="protein sequence ID" value="MBE6092725.1"/>
    <property type="molecule type" value="Genomic_DNA"/>
</dbReference>
<name>A0A927WN28_SELRU</name>
<evidence type="ECO:0000313" key="2">
    <source>
        <dbReference type="Proteomes" id="UP000761380"/>
    </source>
</evidence>